<gene>
    <name evidence="12" type="ORF">GOTRE_049_00230</name>
</gene>
<keyword evidence="7" id="KW-0472">Membrane</keyword>
<name>A0ABQ0HCU3_9ACTN</name>
<dbReference type="PROSITE" id="PS50893">
    <property type="entry name" value="ABC_TRANSPORTER_2"/>
    <property type="match status" value="1"/>
</dbReference>
<reference evidence="12 13" key="1">
    <citation type="submission" date="2012-02" db="EMBL/GenBank/DDBJ databases">
        <title>Whole genome shotgun sequence of Gordonia terrae NBRC 100016.</title>
        <authorList>
            <person name="Takarada H."/>
            <person name="Hosoyama A."/>
            <person name="Tsuchikane K."/>
            <person name="Katsumata H."/>
            <person name="Yamazaki S."/>
            <person name="Fujita N."/>
        </authorList>
    </citation>
    <scope>NUCLEOTIDE SEQUENCE [LARGE SCALE GENOMIC DNA]</scope>
    <source>
        <strain evidence="12 13">NBRC 100016</strain>
    </source>
</reference>
<feature type="domain" description="ABC transporter" evidence="11">
    <location>
        <begin position="162"/>
        <end position="392"/>
    </location>
</feature>
<keyword evidence="6" id="KW-1278">Translocase</keyword>
<feature type="compositionally biased region" description="Low complexity" evidence="10">
    <location>
        <begin position="89"/>
        <end position="100"/>
    </location>
</feature>
<dbReference type="NCBIfam" id="TIGR01188">
    <property type="entry name" value="drrA"/>
    <property type="match status" value="1"/>
</dbReference>
<dbReference type="EMBL" id="BAFD01000049">
    <property type="protein sequence ID" value="GAB43685.1"/>
    <property type="molecule type" value="Genomic_DNA"/>
</dbReference>
<feature type="compositionally biased region" description="Basic and acidic residues" evidence="10">
    <location>
        <begin position="41"/>
        <end position="50"/>
    </location>
</feature>
<dbReference type="InterPro" id="IPR017871">
    <property type="entry name" value="ABC_transporter-like_CS"/>
</dbReference>
<dbReference type="InterPro" id="IPR005894">
    <property type="entry name" value="DrrA"/>
</dbReference>
<keyword evidence="3" id="KW-1003">Cell membrane</keyword>
<dbReference type="PANTHER" id="PTHR42711">
    <property type="entry name" value="ABC TRANSPORTER ATP-BINDING PROTEIN"/>
    <property type="match status" value="1"/>
</dbReference>
<evidence type="ECO:0000256" key="10">
    <source>
        <dbReference type="SAM" id="MobiDB-lite"/>
    </source>
</evidence>
<keyword evidence="8" id="KW-0046">Antibiotic resistance</keyword>
<dbReference type="SUPFAM" id="SSF52540">
    <property type="entry name" value="P-loop containing nucleoside triphosphate hydrolases"/>
    <property type="match status" value="1"/>
</dbReference>
<dbReference type="Pfam" id="PF00005">
    <property type="entry name" value="ABC_tran"/>
    <property type="match status" value="1"/>
</dbReference>
<sequence>MSEASGQRPSVASYAPRHQRQDAPLEPLPEDPFVLPDPVEEQLRRWRAERSNPSAATVDDDVESGESSPNGHVTVAPADGTAADSPQGPSAAARAYSAPSAPRPPVERNGQLIQPSPNGAPGQVVPQWQTTPIEGSESQTVAIPVPEPVREPARGDSAAVAIEARNLHKKFKDMVAVEDVSFTVPAGSIVALLGPNGAGKTTTVNMLCTLLKPDGGSATVNGHDVAHDAASVRKSIMLTGQFAALDEALTGRENLVLFGRLLGLDKTAARTRADELLDAFSLTDVGGKRVREYSGGMRRRIDIACGLVTAPRIVFLDEPTTGLDPRSRLEVWSLVEKLRDSGVTILLTTQYLEEADVLSDNIVVIDKGRVIAEGTSDELKASTGAAYCEVTPTDPADRARLRETLADLIGDHVQNADDHFVAVPAPDGPETLVEVIRRTASAGIPLSDVAMRRPSLDEVFLALTDPRRDRSST</sequence>
<dbReference type="Gene3D" id="3.40.50.300">
    <property type="entry name" value="P-loop containing nucleotide triphosphate hydrolases"/>
    <property type="match status" value="1"/>
</dbReference>
<dbReference type="InterPro" id="IPR003439">
    <property type="entry name" value="ABC_transporter-like_ATP-bd"/>
</dbReference>
<evidence type="ECO:0000256" key="8">
    <source>
        <dbReference type="ARBA" id="ARBA00023251"/>
    </source>
</evidence>
<evidence type="ECO:0000256" key="7">
    <source>
        <dbReference type="ARBA" id="ARBA00023136"/>
    </source>
</evidence>
<evidence type="ECO:0000256" key="4">
    <source>
        <dbReference type="ARBA" id="ARBA00022741"/>
    </source>
</evidence>
<evidence type="ECO:0000256" key="6">
    <source>
        <dbReference type="ARBA" id="ARBA00022967"/>
    </source>
</evidence>
<dbReference type="GeneID" id="93243378"/>
<evidence type="ECO:0000256" key="1">
    <source>
        <dbReference type="ARBA" id="ARBA00004413"/>
    </source>
</evidence>
<dbReference type="InterPro" id="IPR003593">
    <property type="entry name" value="AAA+_ATPase"/>
</dbReference>
<protein>
    <submittedName>
        <fullName evidence="12">ABC transporter ATP-binding protein</fullName>
    </submittedName>
</protein>
<dbReference type="Proteomes" id="UP000004881">
    <property type="component" value="Unassembled WGS sequence"/>
</dbReference>
<keyword evidence="4" id="KW-0547">Nucleotide-binding</keyword>
<evidence type="ECO:0000256" key="2">
    <source>
        <dbReference type="ARBA" id="ARBA00022448"/>
    </source>
</evidence>
<dbReference type="GO" id="GO:0005524">
    <property type="term" value="F:ATP binding"/>
    <property type="evidence" value="ECO:0007669"/>
    <property type="project" value="UniProtKB-KW"/>
</dbReference>
<keyword evidence="5 12" id="KW-0067">ATP-binding</keyword>
<feature type="region of interest" description="Disordered" evidence="10">
    <location>
        <begin position="1"/>
        <end position="127"/>
    </location>
</feature>
<evidence type="ECO:0000256" key="5">
    <source>
        <dbReference type="ARBA" id="ARBA00022840"/>
    </source>
</evidence>
<comment type="similarity">
    <text evidence="9">Belongs to the ABC transporter superfamily. Drug exporter-1 (DrugE1) (TC 3.A.1.105) family.</text>
</comment>
<dbReference type="InterPro" id="IPR027417">
    <property type="entry name" value="P-loop_NTPase"/>
</dbReference>
<accession>A0ABQ0HCU3</accession>
<feature type="compositionally biased region" description="Polar residues" evidence="10">
    <location>
        <begin position="1"/>
        <end position="10"/>
    </location>
</feature>
<keyword evidence="2" id="KW-0813">Transport</keyword>
<evidence type="ECO:0000259" key="11">
    <source>
        <dbReference type="PROSITE" id="PS50893"/>
    </source>
</evidence>
<organism evidence="12 13">
    <name type="scientific">Gordonia terrae NBRC 100016</name>
    <dbReference type="NCBI Taxonomy" id="1089454"/>
    <lineage>
        <taxon>Bacteria</taxon>
        <taxon>Bacillati</taxon>
        <taxon>Actinomycetota</taxon>
        <taxon>Actinomycetes</taxon>
        <taxon>Mycobacteriales</taxon>
        <taxon>Gordoniaceae</taxon>
        <taxon>Gordonia</taxon>
    </lineage>
</organism>
<evidence type="ECO:0000256" key="3">
    <source>
        <dbReference type="ARBA" id="ARBA00022475"/>
    </source>
</evidence>
<evidence type="ECO:0000256" key="9">
    <source>
        <dbReference type="ARBA" id="ARBA00049985"/>
    </source>
</evidence>
<dbReference type="PANTHER" id="PTHR42711:SF19">
    <property type="entry name" value="DOXORUBICIN RESISTANCE ATP-BINDING PROTEIN DRRA"/>
    <property type="match status" value="1"/>
</dbReference>
<proteinExistence type="inferred from homology"/>
<evidence type="ECO:0000313" key="12">
    <source>
        <dbReference type="EMBL" id="GAB43685.1"/>
    </source>
</evidence>
<dbReference type="RefSeq" id="WP_004020541.1">
    <property type="nucleotide sequence ID" value="NZ_BAFD01000049.1"/>
</dbReference>
<comment type="subcellular location">
    <subcellularLocation>
        <location evidence="1">Cell membrane</location>
        <topology evidence="1">Peripheral membrane protein</topology>
        <orientation evidence="1">Cytoplasmic side</orientation>
    </subcellularLocation>
</comment>
<comment type="caution">
    <text evidence="12">The sequence shown here is derived from an EMBL/GenBank/DDBJ whole genome shotgun (WGS) entry which is preliminary data.</text>
</comment>
<dbReference type="SMART" id="SM00382">
    <property type="entry name" value="AAA"/>
    <property type="match status" value="1"/>
</dbReference>
<keyword evidence="13" id="KW-1185">Reference proteome</keyword>
<dbReference type="InterPro" id="IPR050763">
    <property type="entry name" value="ABC_transporter_ATP-binding"/>
</dbReference>
<feature type="region of interest" description="Disordered" evidence="10">
    <location>
        <begin position="135"/>
        <end position="154"/>
    </location>
</feature>
<dbReference type="PROSITE" id="PS00211">
    <property type="entry name" value="ABC_TRANSPORTER_1"/>
    <property type="match status" value="1"/>
</dbReference>
<evidence type="ECO:0000313" key="13">
    <source>
        <dbReference type="Proteomes" id="UP000004881"/>
    </source>
</evidence>